<dbReference type="GO" id="GO:0030170">
    <property type="term" value="F:pyridoxal phosphate binding"/>
    <property type="evidence" value="ECO:0007669"/>
    <property type="project" value="TreeGrafter"/>
</dbReference>
<dbReference type="GO" id="GO:0000271">
    <property type="term" value="P:polysaccharide biosynthetic process"/>
    <property type="evidence" value="ECO:0007669"/>
    <property type="project" value="TreeGrafter"/>
</dbReference>
<gene>
    <name evidence="5" type="ORF">UABAM_05678</name>
</gene>
<reference evidence="5 6" key="1">
    <citation type="submission" date="2019-08" db="EMBL/GenBank/DDBJ databases">
        <title>Complete genome sequence of Candidatus Uab amorphum.</title>
        <authorList>
            <person name="Shiratori T."/>
            <person name="Suzuki S."/>
            <person name="Kakizawa Y."/>
            <person name="Ishida K."/>
        </authorList>
    </citation>
    <scope>NUCLEOTIDE SEQUENCE [LARGE SCALE GENOMIC DNA]</scope>
    <source>
        <strain evidence="5 6">SRT547</strain>
    </source>
</reference>
<dbReference type="GO" id="GO:0008483">
    <property type="term" value="F:transaminase activity"/>
    <property type="evidence" value="ECO:0007669"/>
    <property type="project" value="TreeGrafter"/>
</dbReference>
<name>A0A5S9F5W1_UABAM</name>
<evidence type="ECO:0000256" key="2">
    <source>
        <dbReference type="PIRSR" id="PIRSR000390-1"/>
    </source>
</evidence>
<comment type="similarity">
    <text evidence="1 4">Belongs to the DegT/DnrJ/EryC1 family.</text>
</comment>
<dbReference type="RefSeq" id="WP_173013620.1">
    <property type="nucleotide sequence ID" value="NZ_AP019860.1"/>
</dbReference>
<dbReference type="Pfam" id="PF01041">
    <property type="entry name" value="DegT_DnrJ_EryC1"/>
    <property type="match status" value="1"/>
</dbReference>
<keyword evidence="6" id="KW-1185">Reference proteome</keyword>
<accession>A0A5S9F5W1</accession>
<evidence type="ECO:0000256" key="4">
    <source>
        <dbReference type="RuleBase" id="RU004508"/>
    </source>
</evidence>
<dbReference type="Gene3D" id="3.40.640.10">
    <property type="entry name" value="Type I PLP-dependent aspartate aminotransferase-like (Major domain)"/>
    <property type="match status" value="1"/>
</dbReference>
<sequence length="413" mass="45853">MAKLAINGGQAVRSQPFSQWPCWDDSDKEALIEVLEKGSWGGYPAPNTFAGKFAEEFARFTGAQYGVCGANGSVTLEMAILAAGIEPGSEIIVPAYTFVATASAVVFCHAIPIFVDVDPHTYCIDPQLIEAAITPKTRAIIPVHLACNMADMDAIIEIAAKHNLVVIEDCAHAHGARWKGKGAGAIGDFGSFSFQTSKLMTAGEGGIVLTNDKQYEMRLQSVANCGRKEPQYEDYEGAILGKNYRITEWSAGMLLSQLKKLEQQTLQRIRMAGYFEEKLRGMPGISFTKQDSRNDRRAIYQFIVKYDEKEFKNIPRDRFLQALNADGIPAEGDFYVPLYDCEIFPMDKKSNPLAFLPYAKDYSFESFDCPVTERAAHREAIWLPHYLFLGTEKDMDDIVAAFTKIGENLDELA</sequence>
<evidence type="ECO:0000256" key="3">
    <source>
        <dbReference type="PIRSR" id="PIRSR000390-2"/>
    </source>
</evidence>
<evidence type="ECO:0000313" key="6">
    <source>
        <dbReference type="Proteomes" id="UP000326354"/>
    </source>
</evidence>
<dbReference type="PANTHER" id="PTHR30244:SF34">
    <property type="entry name" value="DTDP-4-AMINO-4,6-DIDEOXYGALACTOSE TRANSAMINASE"/>
    <property type="match status" value="1"/>
</dbReference>
<dbReference type="KEGG" id="uam:UABAM_05678"/>
<dbReference type="EMBL" id="AP019860">
    <property type="protein sequence ID" value="BBM87275.1"/>
    <property type="molecule type" value="Genomic_DNA"/>
</dbReference>
<protein>
    <submittedName>
        <fullName evidence="5">GDP-perosamine synthase</fullName>
    </submittedName>
</protein>
<feature type="modified residue" description="N6-(pyridoxal phosphate)lysine" evidence="3">
    <location>
        <position position="198"/>
    </location>
</feature>
<dbReference type="PIRSF" id="PIRSF000390">
    <property type="entry name" value="PLP_StrS"/>
    <property type="match status" value="1"/>
</dbReference>
<dbReference type="InterPro" id="IPR015424">
    <property type="entry name" value="PyrdxlP-dep_Trfase"/>
</dbReference>
<dbReference type="Proteomes" id="UP000326354">
    <property type="component" value="Chromosome"/>
</dbReference>
<keyword evidence="3 4" id="KW-0663">Pyridoxal phosphate</keyword>
<evidence type="ECO:0000313" key="5">
    <source>
        <dbReference type="EMBL" id="BBM87275.1"/>
    </source>
</evidence>
<dbReference type="CDD" id="cd00616">
    <property type="entry name" value="AHBA_syn"/>
    <property type="match status" value="1"/>
</dbReference>
<proteinExistence type="inferred from homology"/>
<dbReference type="AlphaFoldDB" id="A0A5S9F5W1"/>
<dbReference type="InterPro" id="IPR015422">
    <property type="entry name" value="PyrdxlP-dep_Trfase_small"/>
</dbReference>
<feature type="active site" description="Proton acceptor" evidence="2">
    <location>
        <position position="198"/>
    </location>
</feature>
<dbReference type="Gene3D" id="3.90.1150.10">
    <property type="entry name" value="Aspartate Aminotransferase, domain 1"/>
    <property type="match status" value="1"/>
</dbReference>
<dbReference type="InterPro" id="IPR000653">
    <property type="entry name" value="DegT/StrS_aminotransferase"/>
</dbReference>
<organism evidence="5 6">
    <name type="scientific">Uabimicrobium amorphum</name>
    <dbReference type="NCBI Taxonomy" id="2596890"/>
    <lineage>
        <taxon>Bacteria</taxon>
        <taxon>Pseudomonadati</taxon>
        <taxon>Planctomycetota</taxon>
        <taxon>Candidatus Uabimicrobiia</taxon>
        <taxon>Candidatus Uabimicrobiales</taxon>
        <taxon>Candidatus Uabimicrobiaceae</taxon>
        <taxon>Candidatus Uabimicrobium</taxon>
    </lineage>
</organism>
<dbReference type="InterPro" id="IPR015421">
    <property type="entry name" value="PyrdxlP-dep_Trfase_major"/>
</dbReference>
<dbReference type="SUPFAM" id="SSF53383">
    <property type="entry name" value="PLP-dependent transferases"/>
    <property type="match status" value="1"/>
</dbReference>
<evidence type="ECO:0000256" key="1">
    <source>
        <dbReference type="ARBA" id="ARBA00037999"/>
    </source>
</evidence>
<dbReference type="PANTHER" id="PTHR30244">
    <property type="entry name" value="TRANSAMINASE"/>
    <property type="match status" value="1"/>
</dbReference>